<evidence type="ECO:0000259" key="3">
    <source>
        <dbReference type="Pfam" id="PF00892"/>
    </source>
</evidence>
<feature type="transmembrane region" description="Helical" evidence="2">
    <location>
        <begin position="293"/>
        <end position="314"/>
    </location>
</feature>
<gene>
    <name evidence="4" type="ORF">C7R54_09470</name>
</gene>
<accession>A0A4Q1HMG6</accession>
<keyword evidence="2" id="KW-1133">Transmembrane helix</keyword>
<dbReference type="EMBL" id="PYAL01000002">
    <property type="protein sequence ID" value="RXN91697.1"/>
    <property type="molecule type" value="Genomic_DNA"/>
</dbReference>
<organism evidence="4 5">
    <name type="scientific">Achromobacter aloeverae</name>
    <dbReference type="NCBI Taxonomy" id="1750518"/>
    <lineage>
        <taxon>Bacteria</taxon>
        <taxon>Pseudomonadati</taxon>
        <taxon>Pseudomonadota</taxon>
        <taxon>Betaproteobacteria</taxon>
        <taxon>Burkholderiales</taxon>
        <taxon>Alcaligenaceae</taxon>
        <taxon>Achromobacter</taxon>
    </lineage>
</organism>
<feature type="transmembrane region" description="Helical" evidence="2">
    <location>
        <begin position="236"/>
        <end position="255"/>
    </location>
</feature>
<keyword evidence="5" id="KW-1185">Reference proteome</keyword>
<dbReference type="SUPFAM" id="SSF103481">
    <property type="entry name" value="Multidrug resistance efflux transporter EmrE"/>
    <property type="match status" value="2"/>
</dbReference>
<dbReference type="Proteomes" id="UP000290849">
    <property type="component" value="Unassembled WGS sequence"/>
</dbReference>
<feature type="transmembrane region" description="Helical" evidence="2">
    <location>
        <begin position="53"/>
        <end position="86"/>
    </location>
</feature>
<dbReference type="PANTHER" id="PTHR22911:SF103">
    <property type="entry name" value="BLR2811 PROTEIN"/>
    <property type="match status" value="1"/>
</dbReference>
<dbReference type="GO" id="GO:0016020">
    <property type="term" value="C:membrane"/>
    <property type="evidence" value="ECO:0007669"/>
    <property type="project" value="InterPro"/>
</dbReference>
<keyword evidence="2" id="KW-0472">Membrane</keyword>
<feature type="transmembrane region" description="Helical" evidence="2">
    <location>
        <begin position="151"/>
        <end position="168"/>
    </location>
</feature>
<keyword evidence="2" id="KW-0812">Transmembrane</keyword>
<feature type="transmembrane region" description="Helical" evidence="2">
    <location>
        <begin position="267"/>
        <end position="287"/>
    </location>
</feature>
<dbReference type="AlphaFoldDB" id="A0A4Q1HMG6"/>
<dbReference type="PANTHER" id="PTHR22911">
    <property type="entry name" value="ACYL-MALONYL CONDENSING ENZYME-RELATED"/>
    <property type="match status" value="1"/>
</dbReference>
<reference evidence="4 5" key="1">
    <citation type="journal article" date="2017" name="Int. J. Syst. Evol. Microbiol.">
        <title>Achromobacter aloeverae sp. nov., isolated from the root of Aloe vera (L.) Burm.f.</title>
        <authorList>
            <person name="Kuncharoen N."/>
            <person name="Muramatsu Y."/>
            <person name="Shibata C."/>
            <person name="Kamakura Y."/>
            <person name="Nakagawa Y."/>
            <person name="Tanasupawat S."/>
        </authorList>
    </citation>
    <scope>NUCLEOTIDE SEQUENCE [LARGE SCALE GENOMIC DNA]</scope>
    <source>
        <strain evidence="4 5">AVA-1</strain>
    </source>
</reference>
<comment type="caution">
    <text evidence="4">The sequence shown here is derived from an EMBL/GenBank/DDBJ whole genome shotgun (WGS) entry which is preliminary data.</text>
</comment>
<name>A0A4Q1HMG6_9BURK</name>
<feature type="transmembrane region" description="Helical" evidence="2">
    <location>
        <begin position="124"/>
        <end position="142"/>
    </location>
</feature>
<feature type="transmembrane region" description="Helical" evidence="2">
    <location>
        <begin position="29"/>
        <end position="47"/>
    </location>
</feature>
<feature type="transmembrane region" description="Helical" evidence="2">
    <location>
        <begin position="174"/>
        <end position="192"/>
    </location>
</feature>
<feature type="domain" description="EamA" evidence="3">
    <location>
        <begin position="174"/>
        <end position="305"/>
    </location>
</feature>
<feature type="region of interest" description="Disordered" evidence="1">
    <location>
        <begin position="1"/>
        <end position="22"/>
    </location>
</feature>
<evidence type="ECO:0000313" key="5">
    <source>
        <dbReference type="Proteomes" id="UP000290849"/>
    </source>
</evidence>
<dbReference type="InterPro" id="IPR037185">
    <property type="entry name" value="EmrE-like"/>
</dbReference>
<sequence>MHASTGAAPANPPRVDAGRSGKGLPTPSSPFMGIVLLLLSMCFLSTLDATGKWVMAGGVSLLLLCWVRYAVHLALALALIVPLRGWGILRSRRPREQVLRGTAMLGATLMFFTTLHFLPQAEATAINFLAPLMVLASAPWVLGEPPRLSRWVAAAIAFGGVLVIIRPGGGLDGTGVICGLLGACCFAAQYIATRRVAGDDPLTSVIWSGGMGAIALTFTLPFALPAALPVLRTLDPLHWLVLVSTGFTGCMGHLLQIGAYRNASASTLAPFAYLQIVTSTTTGWLIWGHFPDAVTWVGIAIICGSGIGIALLEWQRARRPAAPRP</sequence>
<feature type="domain" description="EamA" evidence="3">
    <location>
        <begin position="32"/>
        <end position="165"/>
    </location>
</feature>
<feature type="transmembrane region" description="Helical" evidence="2">
    <location>
        <begin position="204"/>
        <end position="224"/>
    </location>
</feature>
<protein>
    <submittedName>
        <fullName evidence="4">EamA/RhaT family transporter</fullName>
    </submittedName>
</protein>
<evidence type="ECO:0000256" key="1">
    <source>
        <dbReference type="SAM" id="MobiDB-lite"/>
    </source>
</evidence>
<evidence type="ECO:0000256" key="2">
    <source>
        <dbReference type="SAM" id="Phobius"/>
    </source>
</evidence>
<dbReference type="InterPro" id="IPR000620">
    <property type="entry name" value="EamA_dom"/>
</dbReference>
<feature type="transmembrane region" description="Helical" evidence="2">
    <location>
        <begin position="98"/>
        <end position="118"/>
    </location>
</feature>
<proteinExistence type="predicted"/>
<dbReference type="Pfam" id="PF00892">
    <property type="entry name" value="EamA"/>
    <property type="match status" value="2"/>
</dbReference>
<evidence type="ECO:0000313" key="4">
    <source>
        <dbReference type="EMBL" id="RXN91697.1"/>
    </source>
</evidence>
<dbReference type="OrthoDB" id="8584557at2"/>